<dbReference type="GO" id="GO:0007005">
    <property type="term" value="P:mitochondrion organization"/>
    <property type="evidence" value="ECO:0007669"/>
    <property type="project" value="TreeGrafter"/>
</dbReference>
<feature type="compositionally biased region" description="Basic and acidic residues" evidence="10">
    <location>
        <begin position="512"/>
        <end position="528"/>
    </location>
</feature>
<accession>A0A1W0WW57</accession>
<evidence type="ECO:0000256" key="6">
    <source>
        <dbReference type="ARBA" id="ARBA00023054"/>
    </source>
</evidence>
<reference evidence="13" key="1">
    <citation type="submission" date="2017-01" db="EMBL/GenBank/DDBJ databases">
        <title>Comparative genomics of anhydrobiosis in the tardigrade Hypsibius dujardini.</title>
        <authorList>
            <person name="Yoshida Y."/>
            <person name="Koutsovoulos G."/>
            <person name="Laetsch D."/>
            <person name="Stevens L."/>
            <person name="Kumar S."/>
            <person name="Horikawa D."/>
            <person name="Ishino K."/>
            <person name="Komine S."/>
            <person name="Tomita M."/>
            <person name="Blaxter M."/>
            <person name="Arakawa K."/>
        </authorList>
    </citation>
    <scope>NUCLEOTIDE SEQUENCE [LARGE SCALE GENOMIC DNA]</scope>
    <source>
        <strain evidence="13">Z151</strain>
    </source>
</reference>
<evidence type="ECO:0000256" key="1">
    <source>
        <dbReference type="ARBA" id="ARBA00004273"/>
    </source>
</evidence>
<keyword evidence="3" id="KW-0547">Nucleotide-binding</keyword>
<organism evidence="12 13">
    <name type="scientific">Hypsibius exemplaris</name>
    <name type="common">Freshwater tardigrade</name>
    <dbReference type="NCBI Taxonomy" id="2072580"/>
    <lineage>
        <taxon>Eukaryota</taxon>
        <taxon>Metazoa</taxon>
        <taxon>Ecdysozoa</taxon>
        <taxon>Tardigrada</taxon>
        <taxon>Eutardigrada</taxon>
        <taxon>Parachela</taxon>
        <taxon>Hypsibioidea</taxon>
        <taxon>Hypsibiidae</taxon>
        <taxon>Hypsibius</taxon>
    </lineage>
</organism>
<keyword evidence="9" id="KW-1135">Mitochondrion nucleoid</keyword>
<feature type="region of interest" description="Disordered" evidence="10">
    <location>
        <begin position="512"/>
        <end position="542"/>
    </location>
</feature>
<evidence type="ECO:0000256" key="5">
    <source>
        <dbReference type="ARBA" id="ARBA00022840"/>
    </source>
</evidence>
<protein>
    <submittedName>
        <fullName evidence="12">ATPase family AAA domain-containing protein 3-A</fullName>
    </submittedName>
</protein>
<dbReference type="PANTHER" id="PTHR23075:SF0">
    <property type="entry name" value="ATPASE FAMILY AAA DOMAIN-CONTAINING PROTEIN 3"/>
    <property type="match status" value="1"/>
</dbReference>
<keyword evidence="5" id="KW-0067">ATP-binding</keyword>
<evidence type="ECO:0000256" key="10">
    <source>
        <dbReference type="SAM" id="MobiDB-lite"/>
    </source>
</evidence>
<dbReference type="GO" id="GO:0005743">
    <property type="term" value="C:mitochondrial inner membrane"/>
    <property type="evidence" value="ECO:0007669"/>
    <property type="project" value="UniProtKB-SubCell"/>
</dbReference>
<dbReference type="GO" id="GO:0042645">
    <property type="term" value="C:mitochondrial nucleoid"/>
    <property type="evidence" value="ECO:0007669"/>
    <property type="project" value="UniProtKB-SubCell"/>
</dbReference>
<keyword evidence="6" id="KW-0175">Coiled coil</keyword>
<evidence type="ECO:0000313" key="12">
    <source>
        <dbReference type="EMBL" id="OQV19383.1"/>
    </source>
</evidence>
<dbReference type="Pfam" id="PF12037">
    <property type="entry name" value="ATAD3_N"/>
    <property type="match status" value="1"/>
</dbReference>
<keyword evidence="13" id="KW-1185">Reference proteome</keyword>
<dbReference type="GO" id="GO:0008270">
    <property type="term" value="F:zinc ion binding"/>
    <property type="evidence" value="ECO:0007669"/>
    <property type="project" value="TreeGrafter"/>
</dbReference>
<dbReference type="SUPFAM" id="SSF52540">
    <property type="entry name" value="P-loop containing nucleoside triphosphate hydrolases"/>
    <property type="match status" value="1"/>
</dbReference>
<name>A0A1W0WW57_HYPEX</name>
<evidence type="ECO:0000256" key="7">
    <source>
        <dbReference type="ARBA" id="ARBA00023128"/>
    </source>
</evidence>
<dbReference type="InterPro" id="IPR021911">
    <property type="entry name" value="ATAD3_N"/>
</dbReference>
<dbReference type="CDD" id="cd19512">
    <property type="entry name" value="RecA-like_ATAD3-like"/>
    <property type="match status" value="1"/>
</dbReference>
<keyword evidence="4" id="KW-0999">Mitochondrion inner membrane</keyword>
<dbReference type="PANTHER" id="PTHR23075">
    <property type="entry name" value="PUTATIVE ATP-ASE"/>
    <property type="match status" value="1"/>
</dbReference>
<evidence type="ECO:0000313" key="13">
    <source>
        <dbReference type="Proteomes" id="UP000192578"/>
    </source>
</evidence>
<gene>
    <name evidence="12" type="ORF">BV898_06615</name>
</gene>
<dbReference type="Proteomes" id="UP000192578">
    <property type="component" value="Unassembled WGS sequence"/>
</dbReference>
<dbReference type="InterPro" id="IPR027417">
    <property type="entry name" value="P-loop_NTPase"/>
</dbReference>
<evidence type="ECO:0000256" key="8">
    <source>
        <dbReference type="ARBA" id="ARBA00023136"/>
    </source>
</evidence>
<evidence type="ECO:0000259" key="11">
    <source>
        <dbReference type="SMART" id="SM00382"/>
    </source>
</evidence>
<proteinExistence type="predicted"/>
<dbReference type="SMART" id="SM00382">
    <property type="entry name" value="AAA"/>
    <property type="match status" value="1"/>
</dbReference>
<dbReference type="EMBL" id="MTYJ01000040">
    <property type="protein sequence ID" value="OQV19383.1"/>
    <property type="molecule type" value="Genomic_DNA"/>
</dbReference>
<dbReference type="GO" id="GO:0016887">
    <property type="term" value="F:ATP hydrolysis activity"/>
    <property type="evidence" value="ECO:0007669"/>
    <property type="project" value="InterPro"/>
</dbReference>
<keyword evidence="7" id="KW-0496">Mitochondrion</keyword>
<comment type="caution">
    <text evidence="12">The sequence shown here is derived from an EMBL/GenBank/DDBJ whole genome shotgun (WGS) entry which is preliminary data.</text>
</comment>
<dbReference type="Gene3D" id="3.40.50.300">
    <property type="entry name" value="P-loop containing nucleotide triphosphate hydrolases"/>
    <property type="match status" value="1"/>
</dbReference>
<evidence type="ECO:0000256" key="4">
    <source>
        <dbReference type="ARBA" id="ARBA00022792"/>
    </source>
</evidence>
<feature type="compositionally biased region" description="Polar residues" evidence="10">
    <location>
        <begin position="530"/>
        <end position="542"/>
    </location>
</feature>
<dbReference type="FunFam" id="3.40.50.300:FF:000470">
    <property type="entry name" value="ATPase family, AAA domain containing 3A"/>
    <property type="match status" value="1"/>
</dbReference>
<dbReference type="OrthoDB" id="199596at2759"/>
<dbReference type="InterPro" id="IPR003593">
    <property type="entry name" value="AAA+_ATPase"/>
</dbReference>
<keyword evidence="8" id="KW-0472">Membrane</keyword>
<comment type="subcellular location">
    <subcellularLocation>
        <location evidence="1">Mitochondrion inner membrane</location>
    </subcellularLocation>
    <subcellularLocation>
        <location evidence="2">Mitochondrion matrix</location>
        <location evidence="2">Mitochondrion nucleoid</location>
    </subcellularLocation>
</comment>
<dbReference type="AlphaFoldDB" id="A0A1W0WW57"/>
<dbReference type="Pfam" id="PF00004">
    <property type="entry name" value="AAA"/>
    <property type="match status" value="1"/>
</dbReference>
<dbReference type="GO" id="GO:0005524">
    <property type="term" value="F:ATP binding"/>
    <property type="evidence" value="ECO:0007669"/>
    <property type="project" value="UniProtKB-KW"/>
</dbReference>
<evidence type="ECO:0000256" key="2">
    <source>
        <dbReference type="ARBA" id="ARBA00004436"/>
    </source>
</evidence>
<feature type="region of interest" description="Disordered" evidence="10">
    <location>
        <begin position="1"/>
        <end position="58"/>
    </location>
</feature>
<sequence length="542" mass="60520">MSWLFGLRKGPGEGEGAAHQQSGNFEQGAGDHHAGAGAGGGDGSRSGAKGDTPLPSKMDAYRFDSAALERAAKAARELESSKNAKEALELTKAHETTLQLEHQKGIKQYEAHTEEVRLEQIRASHEEKRKTLSEETKQAQQRAQYQDQLSRKRYEDQLAQQQRINEDNLRKQEELTAFINDWDKVTAAAGGLTLLALGVYSAKMGTGVGARYVESRLGKPALVRETSRLTFFETLRHPVKNIKRLFSKPADALSGVVLKPDLESRLRDIAITTRHTKKNNGFYRNLMMYGPPGTGKTLFAKKLAYHSGMDFAIMTGGDVAPMGRAGVTAMHKTFDWANTSGKGLLLFVDEADAFLRKRSSEIISEDLRAVINAFLYRTGEQSKKFMLVLASNQPEQLDWAINDRLDEMVEFDLPGLEERERMVRLYFEEFVLKPASQGGYKRLKVDQFDYGAKCTSIAAKTTGLSGREIAKLGVSWQASAYASEEGVLTEKMVDDRVDDMVKQHKQKVTWRVEDEQQYRKNSGDRENAIHNVQESTAAERST</sequence>
<evidence type="ECO:0000256" key="9">
    <source>
        <dbReference type="ARBA" id="ARBA00023271"/>
    </source>
</evidence>
<feature type="compositionally biased region" description="Low complexity" evidence="10">
    <location>
        <begin position="138"/>
        <end position="148"/>
    </location>
</feature>
<feature type="domain" description="AAA+ ATPase" evidence="11">
    <location>
        <begin position="282"/>
        <end position="415"/>
    </location>
</feature>
<evidence type="ECO:0000256" key="3">
    <source>
        <dbReference type="ARBA" id="ARBA00022741"/>
    </source>
</evidence>
<dbReference type="InterPro" id="IPR003959">
    <property type="entry name" value="ATPase_AAA_core"/>
</dbReference>
<feature type="region of interest" description="Disordered" evidence="10">
    <location>
        <begin position="125"/>
        <end position="149"/>
    </location>
</feature>
<feature type="compositionally biased region" description="Basic and acidic residues" evidence="10">
    <location>
        <begin position="125"/>
        <end position="137"/>
    </location>
</feature>